<evidence type="ECO:0000256" key="3">
    <source>
        <dbReference type="ARBA" id="ARBA00022980"/>
    </source>
</evidence>
<accession>A0A699YKQ7</accession>
<dbReference type="GO" id="GO:0030295">
    <property type="term" value="F:protein kinase activator activity"/>
    <property type="evidence" value="ECO:0007669"/>
    <property type="project" value="TreeGrafter"/>
</dbReference>
<dbReference type="GO" id="GO:0043021">
    <property type="term" value="F:ribonucleoprotein complex binding"/>
    <property type="evidence" value="ECO:0007669"/>
    <property type="project" value="TreeGrafter"/>
</dbReference>
<dbReference type="GO" id="GO:0002181">
    <property type="term" value="P:cytoplasmic translation"/>
    <property type="evidence" value="ECO:0007669"/>
    <property type="project" value="TreeGrafter"/>
</dbReference>
<dbReference type="GO" id="GO:0003735">
    <property type="term" value="F:structural constituent of ribosome"/>
    <property type="evidence" value="ECO:0007669"/>
    <property type="project" value="TreeGrafter"/>
</dbReference>
<evidence type="ECO:0000256" key="4">
    <source>
        <dbReference type="ARBA" id="ARBA00023274"/>
    </source>
</evidence>
<gene>
    <name evidence="5" type="ORF">HaLaN_01210</name>
</gene>
<sequence length="181" mass="19975">TLRNPLDPGGIWHTRGQISALWECPRQPVPRGCMPRASSRFSIRLPLLQCTASISDDSRHCSTHTKRARAKHWQDQHHGRNNVCYSYATDCACSRAPTATPFSLEGHLLMSTSELACTYAALILHDDGLEITADNMNTILKAANITVEPYWPGLFAKMFATKNIGDLIANVGAGAVRRMRA</sequence>
<dbReference type="FunFam" id="1.10.10.1410:FF:000001">
    <property type="entry name" value="60S acidic ribosomal protein P1"/>
    <property type="match status" value="1"/>
</dbReference>
<comment type="caution">
    <text evidence="5">The sequence shown here is derived from an EMBL/GenBank/DDBJ whole genome shotgun (WGS) entry which is preliminary data.</text>
</comment>
<evidence type="ECO:0000313" key="6">
    <source>
        <dbReference type="Proteomes" id="UP000485058"/>
    </source>
</evidence>
<evidence type="ECO:0000256" key="1">
    <source>
        <dbReference type="ARBA" id="ARBA00005436"/>
    </source>
</evidence>
<dbReference type="PANTHER" id="PTHR45696">
    <property type="entry name" value="60S ACIDIC RIBOSOMAL PROTEIN P1"/>
    <property type="match status" value="1"/>
</dbReference>
<reference evidence="5 6" key="1">
    <citation type="submission" date="2020-02" db="EMBL/GenBank/DDBJ databases">
        <title>Draft genome sequence of Haematococcus lacustris strain NIES-144.</title>
        <authorList>
            <person name="Morimoto D."/>
            <person name="Nakagawa S."/>
            <person name="Yoshida T."/>
            <person name="Sawayama S."/>
        </authorList>
    </citation>
    <scope>NUCLEOTIDE SEQUENCE [LARGE SCALE GENOMIC DNA]</scope>
    <source>
        <strain evidence="5 6">NIES-144</strain>
    </source>
</reference>
<feature type="non-terminal residue" evidence="5">
    <location>
        <position position="181"/>
    </location>
</feature>
<dbReference type="Gene3D" id="1.10.10.1410">
    <property type="match status" value="1"/>
</dbReference>
<keyword evidence="3 5" id="KW-0689">Ribosomal protein</keyword>
<dbReference type="Pfam" id="PF00428">
    <property type="entry name" value="Ribosomal_60s"/>
    <property type="match status" value="1"/>
</dbReference>
<comment type="similarity">
    <text evidence="1">Belongs to the eukaryotic ribosomal protein P1/P2 family.</text>
</comment>
<organism evidence="5 6">
    <name type="scientific">Haematococcus lacustris</name>
    <name type="common">Green alga</name>
    <name type="synonym">Haematococcus pluvialis</name>
    <dbReference type="NCBI Taxonomy" id="44745"/>
    <lineage>
        <taxon>Eukaryota</taxon>
        <taxon>Viridiplantae</taxon>
        <taxon>Chlorophyta</taxon>
        <taxon>core chlorophytes</taxon>
        <taxon>Chlorophyceae</taxon>
        <taxon>CS clade</taxon>
        <taxon>Chlamydomonadales</taxon>
        <taxon>Haematococcaceae</taxon>
        <taxon>Haematococcus</taxon>
    </lineage>
</organism>
<proteinExistence type="inferred from homology"/>
<evidence type="ECO:0000313" key="5">
    <source>
        <dbReference type="EMBL" id="GFH06559.1"/>
    </source>
</evidence>
<protein>
    <submittedName>
        <fullName evidence="5">60S acidic ribosomal protein P1</fullName>
    </submittedName>
</protein>
<feature type="non-terminal residue" evidence="5">
    <location>
        <position position="1"/>
    </location>
</feature>
<dbReference type="Proteomes" id="UP000485058">
    <property type="component" value="Unassembled WGS sequence"/>
</dbReference>
<name>A0A699YKQ7_HAELA</name>
<dbReference type="AlphaFoldDB" id="A0A699YKQ7"/>
<dbReference type="GO" id="GO:0022625">
    <property type="term" value="C:cytosolic large ribosomal subunit"/>
    <property type="evidence" value="ECO:0007669"/>
    <property type="project" value="TreeGrafter"/>
</dbReference>
<dbReference type="InterPro" id="IPR038716">
    <property type="entry name" value="P1/P2_N_sf"/>
</dbReference>
<comment type="subunit">
    <text evidence="2">P1 and P2 exist as dimers at the large ribosomal subunit.</text>
</comment>
<evidence type="ECO:0000256" key="2">
    <source>
        <dbReference type="ARBA" id="ARBA00011266"/>
    </source>
</evidence>
<dbReference type="CDD" id="cd05831">
    <property type="entry name" value="Ribosomal_P1"/>
    <property type="match status" value="1"/>
</dbReference>
<dbReference type="EMBL" id="BLLF01000045">
    <property type="protein sequence ID" value="GFH06559.1"/>
    <property type="molecule type" value="Genomic_DNA"/>
</dbReference>
<keyword evidence="4" id="KW-0687">Ribonucleoprotein</keyword>
<keyword evidence="6" id="KW-1185">Reference proteome</keyword>
<dbReference type="PANTHER" id="PTHR45696:SF10">
    <property type="entry name" value="LARGE RIBOSOMAL SUBUNIT PROTEIN P1"/>
    <property type="match status" value="1"/>
</dbReference>